<organism evidence="2 3">
    <name type="scientific">Prorocentrum cordatum</name>
    <dbReference type="NCBI Taxonomy" id="2364126"/>
    <lineage>
        <taxon>Eukaryota</taxon>
        <taxon>Sar</taxon>
        <taxon>Alveolata</taxon>
        <taxon>Dinophyceae</taxon>
        <taxon>Prorocentrales</taxon>
        <taxon>Prorocentraceae</taxon>
        <taxon>Prorocentrum</taxon>
    </lineage>
</organism>
<accession>A0ABN9US60</accession>
<dbReference type="Proteomes" id="UP001189429">
    <property type="component" value="Unassembled WGS sequence"/>
</dbReference>
<evidence type="ECO:0000313" key="2">
    <source>
        <dbReference type="EMBL" id="CAK0862275.1"/>
    </source>
</evidence>
<evidence type="ECO:0000256" key="1">
    <source>
        <dbReference type="SAM" id="SignalP"/>
    </source>
</evidence>
<keyword evidence="1" id="KW-0732">Signal</keyword>
<comment type="caution">
    <text evidence="2">The sequence shown here is derived from an EMBL/GenBank/DDBJ whole genome shotgun (WGS) entry which is preliminary data.</text>
</comment>
<protein>
    <submittedName>
        <fullName evidence="2">Uncharacterized protein</fullName>
    </submittedName>
</protein>
<dbReference type="EMBL" id="CAUYUJ010016143">
    <property type="protein sequence ID" value="CAK0862275.1"/>
    <property type="molecule type" value="Genomic_DNA"/>
</dbReference>
<evidence type="ECO:0000313" key="3">
    <source>
        <dbReference type="Proteomes" id="UP001189429"/>
    </source>
</evidence>
<sequence>MPCNAALFSTFLLLPYAAALKQQTNQQVEHRAEGYETRPKKSFTMPAQPLPVAPQIPDYLNGHNILLFGDSNERIFIQFLCETYGAEVQVVNTATCKNQLLEFPFYKESNPYPAAYRFCHIPKRNISVMSAFHNGVLTTGSHERWHAHVITSETSEHAKADIPHVNGTTTVVSSADLVCFWTSAVASNLPERPVKVVVQSSLWDSVMAKKFLEEGSWDADTIQRKLSSWGSGWNISDSPHSALKAWGWMEHVELLLRAVQIGFGVQELYWRTNPNCPVDDAFVNGLSEAQAAEMRQRVDHGKGIWTAVSLIDWRMHYRAGDNTACDFIHYRTEGYKAYLDLLWARLAGEAP</sequence>
<keyword evidence="3" id="KW-1185">Reference proteome</keyword>
<name>A0ABN9US60_9DINO</name>
<reference evidence="2" key="1">
    <citation type="submission" date="2023-10" db="EMBL/GenBank/DDBJ databases">
        <authorList>
            <person name="Chen Y."/>
            <person name="Shah S."/>
            <person name="Dougan E. K."/>
            <person name="Thang M."/>
            <person name="Chan C."/>
        </authorList>
    </citation>
    <scope>NUCLEOTIDE SEQUENCE [LARGE SCALE GENOMIC DNA]</scope>
</reference>
<gene>
    <name evidence="2" type="ORF">PCOR1329_LOCUS50733</name>
</gene>
<feature type="signal peptide" evidence="1">
    <location>
        <begin position="1"/>
        <end position="19"/>
    </location>
</feature>
<proteinExistence type="predicted"/>
<feature type="chain" id="PRO_5045319849" evidence="1">
    <location>
        <begin position="20"/>
        <end position="351"/>
    </location>
</feature>